<evidence type="ECO:0000313" key="2">
    <source>
        <dbReference type="Proteomes" id="UP001202328"/>
    </source>
</evidence>
<organism evidence="1 2">
    <name type="scientific">Papaver atlanticum</name>
    <dbReference type="NCBI Taxonomy" id="357466"/>
    <lineage>
        <taxon>Eukaryota</taxon>
        <taxon>Viridiplantae</taxon>
        <taxon>Streptophyta</taxon>
        <taxon>Embryophyta</taxon>
        <taxon>Tracheophyta</taxon>
        <taxon>Spermatophyta</taxon>
        <taxon>Magnoliopsida</taxon>
        <taxon>Ranunculales</taxon>
        <taxon>Papaveraceae</taxon>
        <taxon>Papaveroideae</taxon>
        <taxon>Papaver</taxon>
    </lineage>
</organism>
<dbReference type="Proteomes" id="UP001202328">
    <property type="component" value="Unassembled WGS sequence"/>
</dbReference>
<gene>
    <name evidence="1" type="ORF">MKW98_011354</name>
</gene>
<proteinExistence type="predicted"/>
<name>A0AAD4XKT7_9MAGN</name>
<dbReference type="AlphaFoldDB" id="A0AAD4XKT7"/>
<reference evidence="1" key="1">
    <citation type="submission" date="2022-04" db="EMBL/GenBank/DDBJ databases">
        <title>A functionally conserved STORR gene fusion in Papaver species that diverged 16.8 million years ago.</title>
        <authorList>
            <person name="Catania T."/>
        </authorList>
    </citation>
    <scope>NUCLEOTIDE SEQUENCE</scope>
    <source>
        <strain evidence="1">S-188037</strain>
    </source>
</reference>
<protein>
    <submittedName>
        <fullName evidence="1">Uncharacterized protein</fullName>
    </submittedName>
</protein>
<comment type="caution">
    <text evidence="1">The sequence shown here is derived from an EMBL/GenBank/DDBJ whole genome shotgun (WGS) entry which is preliminary data.</text>
</comment>
<accession>A0AAD4XKT7</accession>
<dbReference type="PANTHER" id="PTHR37743:SF1">
    <property type="entry name" value="ARM REPEAT SUPERFAMILY PROTEIN"/>
    <property type="match status" value="1"/>
</dbReference>
<sequence>MIENSLMWKDSRRSNQVLILLNWLFEDELVFEALAVDQVAIIKRKNDRYIALGWCTLIRALLEHGITQKQSSDIDKEKVLAISTATASKEKPVNSIYTLQQGTENVEMELKHYWVLLRLEDCRLSKSYMEMLNQYISGIQDVHKVGAYRSKWNR</sequence>
<dbReference type="EMBL" id="JAJJMB010008429">
    <property type="protein sequence ID" value="KAI3923724.1"/>
    <property type="molecule type" value="Genomic_DNA"/>
</dbReference>
<evidence type="ECO:0000313" key="1">
    <source>
        <dbReference type="EMBL" id="KAI3923724.1"/>
    </source>
</evidence>
<keyword evidence="2" id="KW-1185">Reference proteome</keyword>
<dbReference type="PANTHER" id="PTHR37743">
    <property type="entry name" value="ARM REPEAT SUPERFAMILY PROTEIN"/>
    <property type="match status" value="1"/>
</dbReference>